<organism evidence="4 5">
    <name type="scientific">Plantactinospora solaniradicis</name>
    <dbReference type="NCBI Taxonomy" id="1723736"/>
    <lineage>
        <taxon>Bacteria</taxon>
        <taxon>Bacillati</taxon>
        <taxon>Actinomycetota</taxon>
        <taxon>Actinomycetes</taxon>
        <taxon>Micromonosporales</taxon>
        <taxon>Micromonosporaceae</taxon>
        <taxon>Plantactinospora</taxon>
    </lineage>
</organism>
<dbReference type="Proteomes" id="UP001596203">
    <property type="component" value="Unassembled WGS sequence"/>
</dbReference>
<evidence type="ECO:0000313" key="5">
    <source>
        <dbReference type="Proteomes" id="UP001596203"/>
    </source>
</evidence>
<dbReference type="EMBL" id="JBHSPR010000060">
    <property type="protein sequence ID" value="MFC6022362.1"/>
    <property type="molecule type" value="Genomic_DNA"/>
</dbReference>
<keyword evidence="5" id="KW-1185">Reference proteome</keyword>
<name>A0ABW1KMM5_9ACTN</name>
<feature type="region of interest" description="Disordered" evidence="1">
    <location>
        <begin position="95"/>
        <end position="161"/>
    </location>
</feature>
<feature type="compositionally biased region" description="Basic and acidic residues" evidence="1">
    <location>
        <begin position="249"/>
        <end position="366"/>
    </location>
</feature>
<protein>
    <recommendedName>
        <fullName evidence="6">LPXTG cell wall anchor domain-containing protein</fullName>
    </recommendedName>
</protein>
<reference evidence="5" key="1">
    <citation type="journal article" date="2019" name="Int. J. Syst. Evol. Microbiol.">
        <title>The Global Catalogue of Microorganisms (GCM) 10K type strain sequencing project: providing services to taxonomists for standard genome sequencing and annotation.</title>
        <authorList>
            <consortium name="The Broad Institute Genomics Platform"/>
            <consortium name="The Broad Institute Genome Sequencing Center for Infectious Disease"/>
            <person name="Wu L."/>
            <person name="Ma J."/>
        </authorList>
    </citation>
    <scope>NUCLEOTIDE SEQUENCE [LARGE SCALE GENOMIC DNA]</scope>
    <source>
        <strain evidence="5">ZS-35-S2</strain>
    </source>
</reference>
<keyword evidence="2" id="KW-1133">Transmembrane helix</keyword>
<evidence type="ECO:0000313" key="4">
    <source>
        <dbReference type="EMBL" id="MFC6022362.1"/>
    </source>
</evidence>
<dbReference type="RefSeq" id="WP_377431884.1">
    <property type="nucleotide sequence ID" value="NZ_JBHSPR010000060.1"/>
</dbReference>
<feature type="compositionally biased region" description="Low complexity" evidence="1">
    <location>
        <begin position="183"/>
        <end position="234"/>
    </location>
</feature>
<evidence type="ECO:0000256" key="3">
    <source>
        <dbReference type="SAM" id="SignalP"/>
    </source>
</evidence>
<keyword evidence="2" id="KW-0472">Membrane</keyword>
<gene>
    <name evidence="4" type="ORF">ACFP2T_40175</name>
</gene>
<accession>A0ABW1KMM5</accession>
<evidence type="ECO:0008006" key="6">
    <source>
        <dbReference type="Google" id="ProtNLM"/>
    </source>
</evidence>
<sequence length="450" mass="48824">MSKKFLGKVIAGAALGGASLLVWAPSTALADGGYHPDGYQKHDSGHVFAKPEVAKPGQEIKFIEVCQEPQKHAWLWSKVTGKVDLAPKDHKEDYEAGKKNEDYGKKAEDYGAGKKAEERKGGWDDGSKKPGESAEDAAKPGDAGDHESSGEDYKKEREYQEFLKYKEQQEYLEYRRYKEKSAPAENGAPGAEGAPSAREGAPAAPGPTADAVPAPTPTTTGQLPQPAEGYQPPAGGTGGGMADDGGAYEEGKQGWDDKKAEEDKHGWTDKKAEENKPGWNDKKAEEDKHGWTDKKAEENKPGWNDKKAEEDKHGWTDKKAEEDKHGWNDKKAEEDKHGWTDKKAEEDKHGWTDKKAEEDKHGWDDEKAGYEYWASVTIPWDAKPGTYELKGSCGEGELAVTPKGWVDGGDGGATSGSSDNLAVAGVGMLGMAALGGLVLMRQRRTDESHA</sequence>
<feature type="transmembrane region" description="Helical" evidence="2">
    <location>
        <begin position="421"/>
        <end position="440"/>
    </location>
</feature>
<feature type="chain" id="PRO_5047147033" description="LPXTG cell wall anchor domain-containing protein" evidence="3">
    <location>
        <begin position="31"/>
        <end position="450"/>
    </location>
</feature>
<keyword evidence="3" id="KW-0732">Signal</keyword>
<evidence type="ECO:0000256" key="1">
    <source>
        <dbReference type="SAM" id="MobiDB-lite"/>
    </source>
</evidence>
<evidence type="ECO:0000256" key="2">
    <source>
        <dbReference type="SAM" id="Phobius"/>
    </source>
</evidence>
<proteinExistence type="predicted"/>
<comment type="caution">
    <text evidence="4">The sequence shown here is derived from an EMBL/GenBank/DDBJ whole genome shotgun (WGS) entry which is preliminary data.</text>
</comment>
<keyword evidence="2" id="KW-0812">Transmembrane</keyword>
<feature type="region of interest" description="Disordered" evidence="1">
    <location>
        <begin position="176"/>
        <end position="366"/>
    </location>
</feature>
<feature type="signal peptide" evidence="3">
    <location>
        <begin position="1"/>
        <end position="30"/>
    </location>
</feature>